<evidence type="ECO:0000256" key="6">
    <source>
        <dbReference type="SAM" id="Phobius"/>
    </source>
</evidence>
<reference evidence="9 10" key="1">
    <citation type="journal article" date="2007" name="Science">
        <title>Sea anemone genome reveals ancestral eumetazoan gene repertoire and genomic organization.</title>
        <authorList>
            <person name="Putnam N.H."/>
            <person name="Srivastava M."/>
            <person name="Hellsten U."/>
            <person name="Dirks B."/>
            <person name="Chapman J."/>
            <person name="Salamov A."/>
            <person name="Terry A."/>
            <person name="Shapiro H."/>
            <person name="Lindquist E."/>
            <person name="Kapitonov V.V."/>
            <person name="Jurka J."/>
            <person name="Genikhovich G."/>
            <person name="Grigoriev I.V."/>
            <person name="Lucas S.M."/>
            <person name="Steele R.E."/>
            <person name="Finnerty J.R."/>
            <person name="Technau U."/>
            <person name="Martindale M.Q."/>
            <person name="Rokhsar D.S."/>
        </authorList>
    </citation>
    <scope>NUCLEOTIDE SEQUENCE [LARGE SCALE GENOMIC DNA]</scope>
    <source>
        <strain evidence="10">CH2 X CH6</strain>
    </source>
</reference>
<dbReference type="InterPro" id="IPR017981">
    <property type="entry name" value="GPCR_2-like_7TM"/>
</dbReference>
<evidence type="ECO:0000256" key="4">
    <source>
        <dbReference type="ARBA" id="ARBA00023136"/>
    </source>
</evidence>
<feature type="transmembrane region" description="Helical" evidence="6">
    <location>
        <begin position="72"/>
        <end position="94"/>
    </location>
</feature>
<dbReference type="Gene3D" id="1.20.1070.10">
    <property type="entry name" value="Rhodopsin 7-helix transmembrane proteins"/>
    <property type="match status" value="1"/>
</dbReference>
<gene>
    <name evidence="9" type="ORF">NEMVEDRAFT_v1g187681</name>
</gene>
<sequence>MNLATSLLAAHMLWLAGSGQTEDHSACQIIAIALHYSFLSSFTWMSVIAFDTWRAFSRKTRRHNNVINWKRVGRVIALGWLPPLGFVILCVALDQSGTVTIDYGGAKGCWINNKWSNIFFFAVPVLGLLIWNIVFFVLTVVAIRKVMKQSSMAQDESNRNDLVIYAKIASLMGFTWLFGFLAPFTTYFLMFPFVICNSLQGVFIAVAFLMNGKVKKLYCNLMKKKDSTNSSSNSTKHRRYNSNRSEETQI</sequence>
<keyword evidence="4 6" id="KW-0472">Membrane</keyword>
<keyword evidence="10" id="KW-1185">Reference proteome</keyword>
<dbReference type="PhylomeDB" id="A7SAS2"/>
<evidence type="ECO:0000256" key="5">
    <source>
        <dbReference type="SAM" id="MobiDB-lite"/>
    </source>
</evidence>
<dbReference type="AlphaFoldDB" id="A7SAS2"/>
<proteinExistence type="predicted"/>
<accession>A7SAS2</accession>
<dbReference type="GO" id="GO:0007166">
    <property type="term" value="P:cell surface receptor signaling pathway"/>
    <property type="evidence" value="ECO:0007669"/>
    <property type="project" value="InterPro"/>
</dbReference>
<dbReference type="InParanoid" id="A7SAS2"/>
<dbReference type="InterPro" id="IPR000832">
    <property type="entry name" value="GPCR_2_secretin-like"/>
</dbReference>
<feature type="chain" id="PRO_5002715148" description="G-protein coupled receptors family 2 profile 2 domain-containing protein" evidence="7">
    <location>
        <begin position="22"/>
        <end position="250"/>
    </location>
</feature>
<evidence type="ECO:0000256" key="7">
    <source>
        <dbReference type="SAM" id="SignalP"/>
    </source>
</evidence>
<feature type="transmembrane region" description="Helical" evidence="6">
    <location>
        <begin position="29"/>
        <end position="51"/>
    </location>
</feature>
<evidence type="ECO:0000256" key="1">
    <source>
        <dbReference type="ARBA" id="ARBA00004141"/>
    </source>
</evidence>
<keyword evidence="7" id="KW-0732">Signal</keyword>
<dbReference type="InterPro" id="IPR053231">
    <property type="entry name" value="GPCR_LN-TM7"/>
</dbReference>
<protein>
    <recommendedName>
        <fullName evidence="8">G-protein coupled receptors family 2 profile 2 domain-containing protein</fullName>
    </recommendedName>
</protein>
<dbReference type="SUPFAM" id="SSF81321">
    <property type="entry name" value="Family A G protein-coupled receptor-like"/>
    <property type="match status" value="1"/>
</dbReference>
<dbReference type="GO" id="GO:0004930">
    <property type="term" value="F:G protein-coupled receptor activity"/>
    <property type="evidence" value="ECO:0007669"/>
    <property type="project" value="InterPro"/>
</dbReference>
<dbReference type="Pfam" id="PF00002">
    <property type="entry name" value="7tm_2"/>
    <property type="match status" value="1"/>
</dbReference>
<feature type="transmembrane region" description="Helical" evidence="6">
    <location>
        <begin position="162"/>
        <end position="181"/>
    </location>
</feature>
<evidence type="ECO:0000256" key="2">
    <source>
        <dbReference type="ARBA" id="ARBA00022692"/>
    </source>
</evidence>
<feature type="signal peptide" evidence="7">
    <location>
        <begin position="1"/>
        <end position="21"/>
    </location>
</feature>
<feature type="region of interest" description="Disordered" evidence="5">
    <location>
        <begin position="225"/>
        <end position="250"/>
    </location>
</feature>
<feature type="domain" description="G-protein coupled receptors family 2 profile 2" evidence="8">
    <location>
        <begin position="1"/>
        <end position="212"/>
    </location>
</feature>
<keyword evidence="3 6" id="KW-1133">Transmembrane helix</keyword>
<comment type="subcellular location">
    <subcellularLocation>
        <location evidence="1">Membrane</location>
        <topology evidence="1">Multi-pass membrane protein</topology>
    </subcellularLocation>
</comment>
<evidence type="ECO:0000259" key="8">
    <source>
        <dbReference type="PROSITE" id="PS50261"/>
    </source>
</evidence>
<dbReference type="PANTHER" id="PTHR45902:SF1">
    <property type="entry name" value="LATROPHILIN RECEPTOR-LIKE PROTEIN A"/>
    <property type="match status" value="1"/>
</dbReference>
<dbReference type="OMA" id="AKGCWIN"/>
<feature type="transmembrane region" description="Helical" evidence="6">
    <location>
        <begin position="118"/>
        <end position="141"/>
    </location>
</feature>
<dbReference type="CDD" id="cd15039">
    <property type="entry name" value="7tmB3_Methuselah-like"/>
    <property type="match status" value="1"/>
</dbReference>
<organism evidence="9 10">
    <name type="scientific">Nematostella vectensis</name>
    <name type="common">Starlet sea anemone</name>
    <dbReference type="NCBI Taxonomy" id="45351"/>
    <lineage>
        <taxon>Eukaryota</taxon>
        <taxon>Metazoa</taxon>
        <taxon>Cnidaria</taxon>
        <taxon>Anthozoa</taxon>
        <taxon>Hexacorallia</taxon>
        <taxon>Actiniaria</taxon>
        <taxon>Edwardsiidae</taxon>
        <taxon>Nematostella</taxon>
    </lineage>
</organism>
<dbReference type="PROSITE" id="PS50261">
    <property type="entry name" value="G_PROTEIN_RECEP_F2_4"/>
    <property type="match status" value="1"/>
</dbReference>
<keyword evidence="2 6" id="KW-0812">Transmembrane</keyword>
<dbReference type="Proteomes" id="UP000001593">
    <property type="component" value="Unassembled WGS sequence"/>
</dbReference>
<evidence type="ECO:0000256" key="3">
    <source>
        <dbReference type="ARBA" id="ARBA00022989"/>
    </source>
</evidence>
<evidence type="ECO:0000313" key="10">
    <source>
        <dbReference type="Proteomes" id="UP000001593"/>
    </source>
</evidence>
<name>A7SAS2_NEMVE</name>
<dbReference type="GO" id="GO:0016020">
    <property type="term" value="C:membrane"/>
    <property type="evidence" value="ECO:0007669"/>
    <property type="project" value="UniProtKB-SubCell"/>
</dbReference>
<feature type="transmembrane region" description="Helical" evidence="6">
    <location>
        <begin position="187"/>
        <end position="210"/>
    </location>
</feature>
<dbReference type="PANTHER" id="PTHR45902">
    <property type="entry name" value="LATROPHILIN RECEPTOR-LIKE PROTEIN A"/>
    <property type="match status" value="1"/>
</dbReference>
<dbReference type="STRING" id="45351.A7SAS2"/>
<evidence type="ECO:0000313" key="9">
    <source>
        <dbReference type="EMBL" id="EDO39172.1"/>
    </source>
</evidence>
<dbReference type="EMBL" id="DS469611">
    <property type="protein sequence ID" value="EDO39172.1"/>
    <property type="molecule type" value="Genomic_DNA"/>
</dbReference>
<dbReference type="HOGENOM" id="CLU_002753_3_0_1"/>
<dbReference type="eggNOG" id="KOG4193">
    <property type="taxonomic scope" value="Eukaryota"/>
</dbReference>